<organism evidence="3 4">
    <name type="scientific">Labedaea rhizosphaerae</name>
    <dbReference type="NCBI Taxonomy" id="598644"/>
    <lineage>
        <taxon>Bacteria</taxon>
        <taxon>Bacillati</taxon>
        <taxon>Actinomycetota</taxon>
        <taxon>Actinomycetes</taxon>
        <taxon>Pseudonocardiales</taxon>
        <taxon>Pseudonocardiaceae</taxon>
        <taxon>Labedaea</taxon>
    </lineage>
</organism>
<feature type="region of interest" description="Disordered" evidence="1">
    <location>
        <begin position="66"/>
        <end position="140"/>
    </location>
</feature>
<dbReference type="RefSeq" id="WP_133848141.1">
    <property type="nucleotide sequence ID" value="NZ_SNXZ01000001.1"/>
</dbReference>
<evidence type="ECO:0000256" key="2">
    <source>
        <dbReference type="SAM" id="Phobius"/>
    </source>
</evidence>
<keyword evidence="2" id="KW-0472">Membrane</keyword>
<gene>
    <name evidence="3" type="ORF">EV186_1011351</name>
</gene>
<keyword evidence="2" id="KW-1133">Transmembrane helix</keyword>
<dbReference type="AlphaFoldDB" id="A0A4R6SN87"/>
<proteinExistence type="predicted"/>
<dbReference type="EMBL" id="SNXZ01000001">
    <property type="protein sequence ID" value="TDQ05381.1"/>
    <property type="molecule type" value="Genomic_DNA"/>
</dbReference>
<keyword evidence="2" id="KW-0812">Transmembrane</keyword>
<evidence type="ECO:0000256" key="1">
    <source>
        <dbReference type="SAM" id="MobiDB-lite"/>
    </source>
</evidence>
<evidence type="ECO:0000313" key="4">
    <source>
        <dbReference type="Proteomes" id="UP000295444"/>
    </source>
</evidence>
<protein>
    <submittedName>
        <fullName evidence="3">Uncharacterized protein</fullName>
    </submittedName>
</protein>
<evidence type="ECO:0000313" key="3">
    <source>
        <dbReference type="EMBL" id="TDQ05381.1"/>
    </source>
</evidence>
<feature type="compositionally biased region" description="Low complexity" evidence="1">
    <location>
        <begin position="119"/>
        <end position="140"/>
    </location>
</feature>
<comment type="caution">
    <text evidence="3">The sequence shown here is derived from an EMBL/GenBank/DDBJ whole genome shotgun (WGS) entry which is preliminary data.</text>
</comment>
<dbReference type="Proteomes" id="UP000295444">
    <property type="component" value="Unassembled WGS sequence"/>
</dbReference>
<feature type="transmembrane region" description="Helical" evidence="2">
    <location>
        <begin position="41"/>
        <end position="62"/>
    </location>
</feature>
<accession>A0A4R6SN87</accession>
<name>A0A4R6SN87_LABRH</name>
<sequence length="255" mass="25597">MDEKKIAEMFREAVPDTPPASFTHDDVRLVSNRQRLRRNRLVAGTALGVVLVAGGVTSGLLLSNETPSSDGVAAAQSGTTGNTAAAPYDAGVPGQEGREPAPRAAAPDKSFPSQSPEQGGTATGEAGPGAGSTPTGCPKADGELAAALASELPSAAGKQATPTPLRCPAGVRGASFSLRDGNQPPGVVSILYIPKGIALPSTPPWANSPSGTSVKTAYGPKGGEIVLVSQPPEGSTKAPFADRLADAAKHIAAKY</sequence>
<dbReference type="OrthoDB" id="3698019at2"/>
<keyword evidence="4" id="KW-1185">Reference proteome</keyword>
<reference evidence="3 4" key="1">
    <citation type="submission" date="2019-03" db="EMBL/GenBank/DDBJ databases">
        <title>Genomic Encyclopedia of Type Strains, Phase IV (KMG-IV): sequencing the most valuable type-strain genomes for metagenomic binning, comparative biology and taxonomic classification.</title>
        <authorList>
            <person name="Goeker M."/>
        </authorList>
    </citation>
    <scope>NUCLEOTIDE SEQUENCE [LARGE SCALE GENOMIC DNA]</scope>
    <source>
        <strain evidence="3 4">DSM 45361</strain>
    </source>
</reference>